<dbReference type="EMBL" id="SLWY01000026">
    <property type="protein sequence ID" value="TCO77346.1"/>
    <property type="molecule type" value="Genomic_DNA"/>
</dbReference>
<evidence type="ECO:0000256" key="2">
    <source>
        <dbReference type="SAM" id="SignalP"/>
    </source>
</evidence>
<evidence type="ECO:0000313" key="4">
    <source>
        <dbReference type="Proteomes" id="UP000295765"/>
    </source>
</evidence>
<feature type="signal peptide" evidence="2">
    <location>
        <begin position="1"/>
        <end position="27"/>
    </location>
</feature>
<dbReference type="RefSeq" id="WP_165904204.1">
    <property type="nucleotide sequence ID" value="NZ_SLWY01000026.1"/>
</dbReference>
<feature type="region of interest" description="Disordered" evidence="1">
    <location>
        <begin position="34"/>
        <end position="54"/>
    </location>
</feature>
<feature type="compositionally biased region" description="Basic and acidic residues" evidence="1">
    <location>
        <begin position="159"/>
        <end position="171"/>
    </location>
</feature>
<proteinExistence type="predicted"/>
<dbReference type="Proteomes" id="UP000295765">
    <property type="component" value="Unassembled WGS sequence"/>
</dbReference>
<dbReference type="InterPro" id="IPR012899">
    <property type="entry name" value="LTXXQ"/>
</dbReference>
<comment type="caution">
    <text evidence="3">The sequence shown here is derived from an EMBL/GenBank/DDBJ whole genome shotgun (WGS) entry which is preliminary data.</text>
</comment>
<evidence type="ECO:0000256" key="1">
    <source>
        <dbReference type="SAM" id="MobiDB-lite"/>
    </source>
</evidence>
<keyword evidence="4" id="KW-1185">Reference proteome</keyword>
<dbReference type="GO" id="GO:0042597">
    <property type="term" value="C:periplasmic space"/>
    <property type="evidence" value="ECO:0007669"/>
    <property type="project" value="InterPro"/>
</dbReference>
<organism evidence="3 4">
    <name type="scientific">Plasticicumulans lactativorans</name>
    <dbReference type="NCBI Taxonomy" id="1133106"/>
    <lineage>
        <taxon>Bacteria</taxon>
        <taxon>Pseudomonadati</taxon>
        <taxon>Pseudomonadota</taxon>
        <taxon>Gammaproteobacteria</taxon>
        <taxon>Candidatus Competibacteraceae</taxon>
        <taxon>Plasticicumulans</taxon>
    </lineage>
</organism>
<sequence>MKAFDTPARKLLVAVALAVGLGGAALADPGMGPGCGPGPGPGPGYGAGPGRGDPAQHWAMMQQHREQRFATLKADLKLRPDQEAAWNAFQAAAQDHRMTPEEMKAQRDRMQGLNAVERHQARVTFMEERLADMKTMGSALETFYATLDPQQKATLDRFSDMPRHGAWRRTEPPAPPGVPAPAAPPPAPAPQN</sequence>
<reference evidence="3 4" key="1">
    <citation type="submission" date="2019-03" db="EMBL/GenBank/DDBJ databases">
        <title>Genomic Encyclopedia of Type Strains, Phase IV (KMG-IV): sequencing the most valuable type-strain genomes for metagenomic binning, comparative biology and taxonomic classification.</title>
        <authorList>
            <person name="Goeker M."/>
        </authorList>
    </citation>
    <scope>NUCLEOTIDE SEQUENCE [LARGE SCALE GENOMIC DNA]</scope>
    <source>
        <strain evidence="3 4">DSM 25287</strain>
    </source>
</reference>
<accession>A0A4R2L0W6</accession>
<evidence type="ECO:0000313" key="3">
    <source>
        <dbReference type="EMBL" id="TCO77346.1"/>
    </source>
</evidence>
<protein>
    <submittedName>
        <fullName evidence="3">LTXXQ motif family protein</fullName>
    </submittedName>
</protein>
<gene>
    <name evidence="3" type="ORF">EV699_12632</name>
</gene>
<feature type="region of interest" description="Disordered" evidence="1">
    <location>
        <begin position="159"/>
        <end position="192"/>
    </location>
</feature>
<name>A0A4R2L0W6_9GAMM</name>
<feature type="chain" id="PRO_5020269529" evidence="2">
    <location>
        <begin position="28"/>
        <end position="192"/>
    </location>
</feature>
<dbReference type="AlphaFoldDB" id="A0A4R2L0W6"/>
<dbReference type="Pfam" id="PF07813">
    <property type="entry name" value="LTXXQ"/>
    <property type="match status" value="1"/>
</dbReference>
<keyword evidence="2" id="KW-0732">Signal</keyword>
<feature type="compositionally biased region" description="Pro residues" evidence="1">
    <location>
        <begin position="172"/>
        <end position="192"/>
    </location>
</feature>